<comment type="caution">
    <text evidence="3">The sequence shown here is derived from an EMBL/GenBank/DDBJ whole genome shotgun (WGS) entry which is preliminary data.</text>
</comment>
<evidence type="ECO:0000256" key="2">
    <source>
        <dbReference type="SAM" id="MobiDB-lite"/>
    </source>
</evidence>
<sequence length="448" mass="50846">MIIEKSRPPSNDTESDGTHTPPSPRHSPPTPNQVTQTLLSDTTQQVNLVRDRVDMLDIDRKIEIIMSKLETKDSEIDLLSTEIKTAYNTIEQLQNRIVELEQHRCGSEAHQHALGTRSTPLNNCLLLGDTNLRTIRRSDLQNEYQIRTIFEANMDLLRCWINEKLSHIPSECILYNGIADILEEKSPTTILNNLGLLIADLKETNSDMKVRVCQIVPPPSPQEIQAKIHDYNEQLIKWGEANGIDVIKTVPSFTMSTGEIDDLCFETKISPYPTLNRLGAVKLLNTIKKQCPDFHLCSNWEEIKKNINTQTPQRSENRYMGYNNVRPVNREPVQSAGSRGQTSYADIASLRAHGRTTQQHPAHKASHHPPTAPKPRSPSHLTPARTMTRERETGWNNKEGAFRPDLHNAALRRRPEDRHYTAYNQAHASGVSRWNRSNLGQKHTSLSP</sequence>
<dbReference type="InterPro" id="IPR036514">
    <property type="entry name" value="SGNH_hydro_sf"/>
</dbReference>
<feature type="coiled-coil region" evidence="1">
    <location>
        <begin position="76"/>
        <end position="103"/>
    </location>
</feature>
<protein>
    <submittedName>
        <fullName evidence="3">Uncharacterized protein</fullName>
    </submittedName>
</protein>
<feature type="compositionally biased region" description="Pro residues" evidence="2">
    <location>
        <begin position="21"/>
        <end position="31"/>
    </location>
</feature>
<feature type="region of interest" description="Disordered" evidence="2">
    <location>
        <begin position="354"/>
        <end position="407"/>
    </location>
</feature>
<evidence type="ECO:0000256" key="1">
    <source>
        <dbReference type="SAM" id="Coils"/>
    </source>
</evidence>
<dbReference type="AlphaFoldDB" id="A0AAE1BUV6"/>
<dbReference type="EMBL" id="JAWQEG010005589">
    <property type="protein sequence ID" value="KAK3857513.1"/>
    <property type="molecule type" value="Genomic_DNA"/>
</dbReference>
<keyword evidence="4" id="KW-1185">Reference proteome</keyword>
<proteinExistence type="predicted"/>
<accession>A0AAE1BUV6</accession>
<organism evidence="3 4">
    <name type="scientific">Petrolisthes cinctipes</name>
    <name type="common">Flat porcelain crab</name>
    <dbReference type="NCBI Taxonomy" id="88211"/>
    <lineage>
        <taxon>Eukaryota</taxon>
        <taxon>Metazoa</taxon>
        <taxon>Ecdysozoa</taxon>
        <taxon>Arthropoda</taxon>
        <taxon>Crustacea</taxon>
        <taxon>Multicrustacea</taxon>
        <taxon>Malacostraca</taxon>
        <taxon>Eumalacostraca</taxon>
        <taxon>Eucarida</taxon>
        <taxon>Decapoda</taxon>
        <taxon>Pleocyemata</taxon>
        <taxon>Anomura</taxon>
        <taxon>Galatheoidea</taxon>
        <taxon>Porcellanidae</taxon>
        <taxon>Petrolisthes</taxon>
    </lineage>
</organism>
<keyword evidence="1" id="KW-0175">Coiled coil</keyword>
<dbReference type="Proteomes" id="UP001286313">
    <property type="component" value="Unassembled WGS sequence"/>
</dbReference>
<dbReference type="SUPFAM" id="SSF52266">
    <property type="entry name" value="SGNH hydrolase"/>
    <property type="match status" value="1"/>
</dbReference>
<evidence type="ECO:0000313" key="3">
    <source>
        <dbReference type="EMBL" id="KAK3857513.1"/>
    </source>
</evidence>
<gene>
    <name evidence="3" type="ORF">Pcinc_036242</name>
</gene>
<dbReference type="Gene3D" id="3.40.50.1110">
    <property type="entry name" value="SGNH hydrolase"/>
    <property type="match status" value="1"/>
</dbReference>
<feature type="region of interest" description="Disordered" evidence="2">
    <location>
        <begin position="1"/>
        <end position="32"/>
    </location>
</feature>
<evidence type="ECO:0000313" key="4">
    <source>
        <dbReference type="Proteomes" id="UP001286313"/>
    </source>
</evidence>
<name>A0AAE1BUV6_PETCI</name>
<reference evidence="3" key="1">
    <citation type="submission" date="2023-10" db="EMBL/GenBank/DDBJ databases">
        <title>Genome assemblies of two species of porcelain crab, Petrolisthes cinctipes and Petrolisthes manimaculis (Anomura: Porcellanidae).</title>
        <authorList>
            <person name="Angst P."/>
        </authorList>
    </citation>
    <scope>NUCLEOTIDE SEQUENCE</scope>
    <source>
        <strain evidence="3">PB745_01</strain>
        <tissue evidence="3">Gill</tissue>
    </source>
</reference>